<dbReference type="InterPro" id="IPR042100">
    <property type="entry name" value="Bug_dom1"/>
</dbReference>
<dbReference type="AlphaFoldDB" id="A0A512NHF1"/>
<protein>
    <submittedName>
        <fullName evidence="3">MFS transporter</fullName>
    </submittedName>
</protein>
<dbReference type="Proteomes" id="UP000321058">
    <property type="component" value="Unassembled WGS sequence"/>
</dbReference>
<gene>
    <name evidence="3" type="ORF">RSO01_55350</name>
</gene>
<dbReference type="RefSeq" id="WP_246158861.1">
    <property type="nucleotide sequence ID" value="NZ_BKAJ01000099.1"/>
</dbReference>
<feature type="signal peptide" evidence="2">
    <location>
        <begin position="1"/>
        <end position="26"/>
    </location>
</feature>
<dbReference type="CDD" id="cd13578">
    <property type="entry name" value="PBP2_Bug27"/>
    <property type="match status" value="1"/>
</dbReference>
<keyword evidence="2" id="KW-0732">Signal</keyword>
<sequence length="325" mass="34076">MLRRSLLASSLAAPLVMRGLTAEAQAQWPAKTVRFIVPFAPGGGTDTVSRLICDQLGRTFGQQFVVDNKGGAGGNIGTAELARATPDGYTIGLITVASHTLNPMLYSKLPYDADKDIVGISRVAVLSNLLGVPQSLPVNSVAELIALCKKEPGKYSFASSGPGTSLHLSGELFKTMAGVDIIHVPYKGAGPAYNDLVAGTVQMMFANMPSMLPQVRGGKLKGLGVTSAERSKAAPDIPAIAETLPGYVATSWYGVGAPAGTPEPILAKLEAAIAEAMKQPEIQKRWADDLGLDMPPPGRVGFDAFLAEDRKLWAPVVKPSGVKLD</sequence>
<dbReference type="EMBL" id="BKAJ01000099">
    <property type="protein sequence ID" value="GEP58369.1"/>
    <property type="molecule type" value="Genomic_DNA"/>
</dbReference>
<feature type="chain" id="PRO_5021920731" evidence="2">
    <location>
        <begin position="27"/>
        <end position="325"/>
    </location>
</feature>
<evidence type="ECO:0000313" key="4">
    <source>
        <dbReference type="Proteomes" id="UP000321058"/>
    </source>
</evidence>
<accession>A0A512NHF1</accession>
<comment type="similarity">
    <text evidence="1">Belongs to the UPF0065 (bug) family.</text>
</comment>
<proteinExistence type="inferred from homology"/>
<name>A0A512NHF1_9HYPH</name>
<dbReference type="Gene3D" id="3.40.190.10">
    <property type="entry name" value="Periplasmic binding protein-like II"/>
    <property type="match status" value="1"/>
</dbReference>
<comment type="caution">
    <text evidence="3">The sequence shown here is derived from an EMBL/GenBank/DDBJ whole genome shotgun (WGS) entry which is preliminary data.</text>
</comment>
<dbReference type="SUPFAM" id="SSF53850">
    <property type="entry name" value="Periplasmic binding protein-like II"/>
    <property type="match status" value="1"/>
</dbReference>
<dbReference type="InterPro" id="IPR005064">
    <property type="entry name" value="BUG"/>
</dbReference>
<evidence type="ECO:0000313" key="3">
    <source>
        <dbReference type="EMBL" id="GEP58369.1"/>
    </source>
</evidence>
<organism evidence="3 4">
    <name type="scientific">Reyranella soli</name>
    <dbReference type="NCBI Taxonomy" id="1230389"/>
    <lineage>
        <taxon>Bacteria</taxon>
        <taxon>Pseudomonadati</taxon>
        <taxon>Pseudomonadota</taxon>
        <taxon>Alphaproteobacteria</taxon>
        <taxon>Hyphomicrobiales</taxon>
        <taxon>Reyranellaceae</taxon>
        <taxon>Reyranella</taxon>
    </lineage>
</organism>
<dbReference type="Pfam" id="PF03401">
    <property type="entry name" value="TctC"/>
    <property type="match status" value="1"/>
</dbReference>
<dbReference type="Gene3D" id="3.40.190.150">
    <property type="entry name" value="Bordetella uptake gene, domain 1"/>
    <property type="match status" value="1"/>
</dbReference>
<dbReference type="PANTHER" id="PTHR42928:SF5">
    <property type="entry name" value="BLR1237 PROTEIN"/>
    <property type="match status" value="1"/>
</dbReference>
<keyword evidence="4" id="KW-1185">Reference proteome</keyword>
<dbReference type="PANTHER" id="PTHR42928">
    <property type="entry name" value="TRICARBOXYLATE-BINDING PROTEIN"/>
    <property type="match status" value="1"/>
</dbReference>
<reference evidence="3 4" key="1">
    <citation type="submission" date="2019-07" db="EMBL/GenBank/DDBJ databases">
        <title>Whole genome shotgun sequence of Reyranella soli NBRC 108950.</title>
        <authorList>
            <person name="Hosoyama A."/>
            <person name="Uohara A."/>
            <person name="Ohji S."/>
            <person name="Ichikawa N."/>
        </authorList>
    </citation>
    <scope>NUCLEOTIDE SEQUENCE [LARGE SCALE GENOMIC DNA]</scope>
    <source>
        <strain evidence="3 4">NBRC 108950</strain>
    </source>
</reference>
<evidence type="ECO:0000256" key="2">
    <source>
        <dbReference type="SAM" id="SignalP"/>
    </source>
</evidence>
<evidence type="ECO:0000256" key="1">
    <source>
        <dbReference type="ARBA" id="ARBA00006987"/>
    </source>
</evidence>
<dbReference type="PIRSF" id="PIRSF017082">
    <property type="entry name" value="YflP"/>
    <property type="match status" value="1"/>
</dbReference>